<evidence type="ECO:0000313" key="7">
    <source>
        <dbReference type="EMBL" id="ERT68817.1"/>
    </source>
</evidence>
<name>U7VAT4_9FUSO</name>
<dbReference type="GO" id="GO:0003743">
    <property type="term" value="F:translation initiation factor activity"/>
    <property type="evidence" value="ECO:0007669"/>
    <property type="project" value="UniProtKB-UniRule"/>
</dbReference>
<keyword evidence="4" id="KW-0694">RNA-binding</keyword>
<keyword evidence="3 4" id="KW-0648">Protein biosynthesis</keyword>
<dbReference type="STRING" id="1319815.HMPREF0202_01288"/>
<comment type="similarity">
    <text evidence="1 4">Belongs to the IF-1 family.</text>
</comment>
<keyword evidence="8" id="KW-1185">Reference proteome</keyword>
<comment type="function">
    <text evidence="4">One of the essential components for the initiation of protein synthesis. Stabilizes the binding of IF-2 and IF-3 on the 30S subunit to which N-formylmethionyl-tRNA(fMet) subsequently binds. Helps modulate mRNA selection, yielding the 30S pre-initiation complex (PIC). Upon addition of the 50S ribosomal subunit IF-1, IF-2 and IF-3 are released leaving the mature 70S translation initiation complex.</text>
</comment>
<evidence type="ECO:0000256" key="5">
    <source>
        <dbReference type="NCBIfam" id="TIGR00008"/>
    </source>
</evidence>
<dbReference type="PROSITE" id="PS50832">
    <property type="entry name" value="S1_IF1_TYPE"/>
    <property type="match status" value="1"/>
</dbReference>
<dbReference type="InterPro" id="IPR012340">
    <property type="entry name" value="NA-bd_OB-fold"/>
</dbReference>
<dbReference type="GO" id="GO:0005829">
    <property type="term" value="C:cytosol"/>
    <property type="evidence" value="ECO:0007669"/>
    <property type="project" value="TreeGrafter"/>
</dbReference>
<comment type="caution">
    <text evidence="7">The sequence shown here is derived from an EMBL/GenBank/DDBJ whole genome shotgun (WGS) entry which is preliminary data.</text>
</comment>
<comment type="subunit">
    <text evidence="4">Component of the 30S ribosomal translation pre-initiation complex which assembles on the 30S ribosome in the order IF-2 and IF-3, IF-1 and N-formylmethionyl-tRNA(fMet); mRNA recruitment can occur at any time during PIC assembly.</text>
</comment>
<evidence type="ECO:0000256" key="1">
    <source>
        <dbReference type="ARBA" id="ARBA00010939"/>
    </source>
</evidence>
<evidence type="ECO:0000256" key="2">
    <source>
        <dbReference type="ARBA" id="ARBA00022540"/>
    </source>
</evidence>
<proteinExistence type="inferred from homology"/>
<dbReference type="NCBIfam" id="TIGR00008">
    <property type="entry name" value="infA"/>
    <property type="match status" value="1"/>
</dbReference>
<dbReference type="PANTHER" id="PTHR33370:SF1">
    <property type="entry name" value="TRANSLATION INITIATION FACTOR IF-1, CHLOROPLASTIC"/>
    <property type="match status" value="1"/>
</dbReference>
<evidence type="ECO:0000313" key="8">
    <source>
        <dbReference type="Proteomes" id="UP000017081"/>
    </source>
</evidence>
<dbReference type="InterPro" id="IPR003029">
    <property type="entry name" value="S1_domain"/>
</dbReference>
<evidence type="ECO:0000256" key="3">
    <source>
        <dbReference type="ARBA" id="ARBA00022917"/>
    </source>
</evidence>
<dbReference type="AlphaFoldDB" id="U7VAT4"/>
<dbReference type="InterPro" id="IPR006196">
    <property type="entry name" value="RNA-binding_domain_S1_IF1"/>
</dbReference>
<dbReference type="PANTHER" id="PTHR33370">
    <property type="entry name" value="TRANSLATION INITIATION FACTOR IF-1, CHLOROPLASTIC"/>
    <property type="match status" value="1"/>
</dbReference>
<dbReference type="GO" id="GO:0019843">
    <property type="term" value="F:rRNA binding"/>
    <property type="evidence" value="ECO:0007669"/>
    <property type="project" value="UniProtKB-UniRule"/>
</dbReference>
<sequence length="81" mass="9083">MNFCSIGGSMSKKDVIELEGTILEALPNAMFKVELENGHTILGHISGKMRMNYIKILPGDKVTVQISPYDLSRGRIVYRKK</sequence>
<dbReference type="eggNOG" id="COG0361">
    <property type="taxonomic scope" value="Bacteria"/>
</dbReference>
<gene>
    <name evidence="4" type="primary">infA</name>
    <name evidence="7" type="ORF">HMPREF0202_01288</name>
</gene>
<dbReference type="SMART" id="SM00316">
    <property type="entry name" value="S1"/>
    <property type="match status" value="1"/>
</dbReference>
<feature type="domain" description="S1-like" evidence="6">
    <location>
        <begin position="10"/>
        <end position="81"/>
    </location>
</feature>
<dbReference type="Pfam" id="PF01176">
    <property type="entry name" value="eIF-1a"/>
    <property type="match status" value="1"/>
</dbReference>
<keyword evidence="2 4" id="KW-0396">Initiation factor</keyword>
<dbReference type="FunFam" id="2.40.50.140:FF:000002">
    <property type="entry name" value="Translation initiation factor IF-1"/>
    <property type="match status" value="1"/>
</dbReference>
<dbReference type="Proteomes" id="UP000017081">
    <property type="component" value="Unassembled WGS sequence"/>
</dbReference>
<organism evidence="7 8">
    <name type="scientific">Cetobacterium somerae ATCC BAA-474</name>
    <dbReference type="NCBI Taxonomy" id="1319815"/>
    <lineage>
        <taxon>Bacteria</taxon>
        <taxon>Fusobacteriati</taxon>
        <taxon>Fusobacteriota</taxon>
        <taxon>Fusobacteriia</taxon>
        <taxon>Fusobacteriales</taxon>
        <taxon>Fusobacteriaceae</taxon>
        <taxon>Cetobacterium</taxon>
    </lineage>
</organism>
<dbReference type="GO" id="GO:0043022">
    <property type="term" value="F:ribosome binding"/>
    <property type="evidence" value="ECO:0007669"/>
    <property type="project" value="UniProtKB-UniRule"/>
</dbReference>
<dbReference type="CDD" id="cd04451">
    <property type="entry name" value="S1_IF1"/>
    <property type="match status" value="1"/>
</dbReference>
<dbReference type="PATRIC" id="fig|1319815.3.peg.1241"/>
<keyword evidence="4" id="KW-0963">Cytoplasm</keyword>
<evidence type="ECO:0000259" key="6">
    <source>
        <dbReference type="PROSITE" id="PS50832"/>
    </source>
</evidence>
<dbReference type="Gene3D" id="2.40.50.140">
    <property type="entry name" value="Nucleic acid-binding proteins"/>
    <property type="match status" value="1"/>
</dbReference>
<reference evidence="7 8" key="1">
    <citation type="submission" date="2013-08" db="EMBL/GenBank/DDBJ databases">
        <authorList>
            <person name="Weinstock G."/>
            <person name="Sodergren E."/>
            <person name="Wylie T."/>
            <person name="Fulton L."/>
            <person name="Fulton R."/>
            <person name="Fronick C."/>
            <person name="O'Laughlin M."/>
            <person name="Godfrey J."/>
            <person name="Miner T."/>
            <person name="Herter B."/>
            <person name="Appelbaum E."/>
            <person name="Cordes M."/>
            <person name="Lek S."/>
            <person name="Wollam A."/>
            <person name="Pepin K.H."/>
            <person name="Palsikar V.B."/>
            <person name="Mitreva M."/>
            <person name="Wilson R.K."/>
        </authorList>
    </citation>
    <scope>NUCLEOTIDE SEQUENCE [LARGE SCALE GENOMIC DNA]</scope>
    <source>
        <strain evidence="7 8">ATCC BAA-474</strain>
    </source>
</reference>
<protein>
    <recommendedName>
        <fullName evidence="4 5">Translation initiation factor IF-1</fullName>
    </recommendedName>
</protein>
<evidence type="ECO:0000256" key="4">
    <source>
        <dbReference type="HAMAP-Rule" id="MF_00075"/>
    </source>
</evidence>
<dbReference type="SUPFAM" id="SSF50249">
    <property type="entry name" value="Nucleic acid-binding proteins"/>
    <property type="match status" value="1"/>
</dbReference>
<dbReference type="InterPro" id="IPR004368">
    <property type="entry name" value="TIF_IF1"/>
</dbReference>
<comment type="subcellular location">
    <subcellularLocation>
        <location evidence="4">Cytoplasm</location>
    </subcellularLocation>
</comment>
<dbReference type="EMBL" id="AXZF01000045">
    <property type="protein sequence ID" value="ERT68817.1"/>
    <property type="molecule type" value="Genomic_DNA"/>
</dbReference>
<accession>U7VAT4</accession>
<dbReference type="HAMAP" id="MF_00075">
    <property type="entry name" value="IF_1"/>
    <property type="match status" value="1"/>
</dbReference>
<keyword evidence="4" id="KW-0699">rRNA-binding</keyword>
<dbReference type="HOGENOM" id="CLU_151267_1_0_0"/>